<reference evidence="2 3" key="1">
    <citation type="journal article" date="2012" name="J. Bacteriol.">
        <title>Genome Sequence of Fibrella aestuarina BUZ 2T, a Filamentous Marine Bacterium.</title>
        <authorList>
            <person name="Filippini M."/>
            <person name="Qi W."/>
            <person name="Blom J."/>
            <person name="Goesmann A."/>
            <person name="Smits T.H."/>
            <person name="Bagheri H.C."/>
        </authorList>
    </citation>
    <scope>NUCLEOTIDE SEQUENCE [LARGE SCALE GENOMIC DNA]</scope>
    <source>
        <strain evidence="3">BUZ 2T</strain>
    </source>
</reference>
<evidence type="ECO:0000313" key="2">
    <source>
        <dbReference type="EMBL" id="CCH03197.1"/>
    </source>
</evidence>
<feature type="transmembrane region" description="Helical" evidence="1">
    <location>
        <begin position="68"/>
        <end position="87"/>
    </location>
</feature>
<keyword evidence="1" id="KW-1133">Transmembrane helix</keyword>
<feature type="transmembrane region" description="Helical" evidence="1">
    <location>
        <begin position="99"/>
        <end position="119"/>
    </location>
</feature>
<proteinExistence type="predicted"/>
<keyword evidence="3" id="KW-1185">Reference proteome</keyword>
<dbReference type="KEGG" id="fae:FAES_5198"/>
<evidence type="ECO:0000256" key="1">
    <source>
        <dbReference type="SAM" id="Phobius"/>
    </source>
</evidence>
<name>I0KGE4_9BACT</name>
<feature type="transmembrane region" description="Helical" evidence="1">
    <location>
        <begin position="157"/>
        <end position="177"/>
    </location>
</feature>
<feature type="transmembrane region" description="Helical" evidence="1">
    <location>
        <begin position="37"/>
        <end position="56"/>
    </location>
</feature>
<dbReference type="AlphaFoldDB" id="I0KGE4"/>
<accession>I0KGE4</accession>
<dbReference type="Pfam" id="PF03729">
    <property type="entry name" value="DUF308"/>
    <property type="match status" value="1"/>
</dbReference>
<keyword evidence="1" id="KW-0812">Transmembrane</keyword>
<gene>
    <name evidence="2" type="ORF">FAES_5198</name>
</gene>
<dbReference type="eggNOG" id="COG3247">
    <property type="taxonomic scope" value="Bacteria"/>
</dbReference>
<organism evidence="2 3">
    <name type="scientific">Fibrella aestuarina BUZ 2</name>
    <dbReference type="NCBI Taxonomy" id="1166018"/>
    <lineage>
        <taxon>Bacteria</taxon>
        <taxon>Pseudomonadati</taxon>
        <taxon>Bacteroidota</taxon>
        <taxon>Cytophagia</taxon>
        <taxon>Cytophagales</taxon>
        <taxon>Spirosomataceae</taxon>
        <taxon>Fibrella</taxon>
    </lineage>
</organism>
<dbReference type="EMBL" id="HE796683">
    <property type="protein sequence ID" value="CCH03197.1"/>
    <property type="molecule type" value="Genomic_DNA"/>
</dbReference>
<keyword evidence="1" id="KW-0472">Membrane</keyword>
<protein>
    <submittedName>
        <fullName evidence="2">Uncharacterized protein</fullName>
    </submittedName>
</protein>
<dbReference type="HOGENOM" id="CLU_1400661_0_0_10"/>
<dbReference type="InterPro" id="IPR005325">
    <property type="entry name" value="DUF308_memb"/>
</dbReference>
<dbReference type="OrthoDB" id="956656at2"/>
<dbReference type="Proteomes" id="UP000011058">
    <property type="component" value="Chromosome"/>
</dbReference>
<dbReference type="RefSeq" id="WP_015334296.1">
    <property type="nucleotide sequence ID" value="NC_020054.1"/>
</dbReference>
<sequence length="187" mass="20311">MNNQQHIQHRWLLTARGVCYILMGVGMFIYANTFTPGTGRILGAVTLAAGLAGSAYARANSRVDGNNFWVVLHSLNDLIFGVVFLITASSGLKNFVDMLGFWALIYAFLQAVRAMYAALMEGGSSLANKLLHFLSVVVAGYLAFNTLMRPIGLIDSLGIMGFFPIGLGILLIIQVRLTEEKPISAPR</sequence>
<feature type="transmembrane region" description="Helical" evidence="1">
    <location>
        <begin position="131"/>
        <end position="151"/>
    </location>
</feature>
<dbReference type="STRING" id="1166018.FAES_5198"/>
<evidence type="ECO:0000313" key="3">
    <source>
        <dbReference type="Proteomes" id="UP000011058"/>
    </source>
</evidence>
<feature type="transmembrane region" description="Helical" evidence="1">
    <location>
        <begin position="12"/>
        <end position="31"/>
    </location>
</feature>